<dbReference type="Pfam" id="PF00326">
    <property type="entry name" value="Peptidase_S9"/>
    <property type="match status" value="1"/>
</dbReference>
<dbReference type="InterPro" id="IPR029058">
    <property type="entry name" value="AB_hydrolase_fold"/>
</dbReference>
<dbReference type="OrthoDB" id="9801421at2"/>
<dbReference type="EMBL" id="RBIM01000007">
    <property type="protein sequence ID" value="RKQ95196.1"/>
    <property type="molecule type" value="Genomic_DNA"/>
</dbReference>
<gene>
    <name evidence="8" type="ORF">C7435_2885</name>
</gene>
<feature type="domain" description="Peptidase S9A N-terminal" evidence="7">
    <location>
        <begin position="65"/>
        <end position="468"/>
    </location>
</feature>
<dbReference type="Pfam" id="PF02897">
    <property type="entry name" value="Peptidase_S9_N"/>
    <property type="match status" value="1"/>
</dbReference>
<dbReference type="GO" id="GO:0004252">
    <property type="term" value="F:serine-type endopeptidase activity"/>
    <property type="evidence" value="ECO:0007669"/>
    <property type="project" value="InterPro"/>
</dbReference>
<keyword evidence="2" id="KW-0645">Protease</keyword>
<accession>A0A495D133</accession>
<keyword evidence="4" id="KW-0720">Serine protease</keyword>
<feature type="domain" description="Peptidase S9 prolyl oligopeptidase catalytic" evidence="6">
    <location>
        <begin position="529"/>
        <end position="743"/>
    </location>
</feature>
<proteinExistence type="inferred from homology"/>
<dbReference type="PANTHER" id="PTHR11757:SF19">
    <property type="entry name" value="PROLYL ENDOPEPTIDASE-LIKE"/>
    <property type="match status" value="1"/>
</dbReference>
<evidence type="ECO:0000256" key="5">
    <source>
        <dbReference type="SAM" id="SignalP"/>
    </source>
</evidence>
<evidence type="ECO:0000256" key="1">
    <source>
        <dbReference type="ARBA" id="ARBA00005228"/>
    </source>
</evidence>
<dbReference type="PRINTS" id="PR00862">
    <property type="entry name" value="PROLIGOPTASE"/>
</dbReference>
<dbReference type="RefSeq" id="WP_121212213.1">
    <property type="nucleotide sequence ID" value="NZ_RBIM01000007.1"/>
</dbReference>
<evidence type="ECO:0000256" key="2">
    <source>
        <dbReference type="ARBA" id="ARBA00022670"/>
    </source>
</evidence>
<dbReference type="InterPro" id="IPR002470">
    <property type="entry name" value="Peptidase_S9A"/>
</dbReference>
<dbReference type="Gene3D" id="3.40.50.1820">
    <property type="entry name" value="alpha/beta hydrolase"/>
    <property type="match status" value="1"/>
</dbReference>
<evidence type="ECO:0000313" key="9">
    <source>
        <dbReference type="Proteomes" id="UP000273675"/>
    </source>
</evidence>
<comment type="similarity">
    <text evidence="1">Belongs to the peptidase S9A family.</text>
</comment>
<evidence type="ECO:0000256" key="3">
    <source>
        <dbReference type="ARBA" id="ARBA00022801"/>
    </source>
</evidence>
<protein>
    <submittedName>
        <fullName evidence="8">Oligopeptidase B</fullName>
    </submittedName>
</protein>
<dbReference type="Proteomes" id="UP000273675">
    <property type="component" value="Unassembled WGS sequence"/>
</dbReference>
<dbReference type="InterPro" id="IPR001375">
    <property type="entry name" value="Peptidase_S9_cat"/>
</dbReference>
<name>A0A495D133_9PROT</name>
<keyword evidence="3" id="KW-0378">Hydrolase</keyword>
<feature type="signal peptide" evidence="5">
    <location>
        <begin position="1"/>
        <end position="23"/>
    </location>
</feature>
<feature type="chain" id="PRO_5019741274" evidence="5">
    <location>
        <begin position="24"/>
        <end position="756"/>
    </location>
</feature>
<evidence type="ECO:0000256" key="4">
    <source>
        <dbReference type="ARBA" id="ARBA00022825"/>
    </source>
</evidence>
<evidence type="ECO:0000259" key="6">
    <source>
        <dbReference type="Pfam" id="PF00326"/>
    </source>
</evidence>
<dbReference type="GO" id="GO:0006508">
    <property type="term" value="P:proteolysis"/>
    <property type="evidence" value="ECO:0007669"/>
    <property type="project" value="UniProtKB-KW"/>
</dbReference>
<keyword evidence="5" id="KW-0732">Signal</keyword>
<organism evidence="8 9">
    <name type="scientific">Maricaulis maris</name>
    <dbReference type="NCBI Taxonomy" id="74318"/>
    <lineage>
        <taxon>Bacteria</taxon>
        <taxon>Pseudomonadati</taxon>
        <taxon>Pseudomonadota</taxon>
        <taxon>Alphaproteobacteria</taxon>
        <taxon>Maricaulales</taxon>
        <taxon>Maricaulaceae</taxon>
        <taxon>Maricaulis</taxon>
    </lineage>
</organism>
<reference evidence="8 9" key="1">
    <citation type="submission" date="2018-10" db="EMBL/GenBank/DDBJ databases">
        <title>Genomic Encyclopedia of Type Strains, Phase IV (KMG-IV): sequencing the most valuable type-strain genomes for metagenomic binning, comparative biology and taxonomic classification.</title>
        <authorList>
            <person name="Goeker M."/>
        </authorList>
    </citation>
    <scope>NUCLEOTIDE SEQUENCE [LARGE SCALE GENOMIC DNA]</scope>
    <source>
        <strain evidence="8 9">DSM 4734</strain>
    </source>
</reference>
<sequence>MRYLPLARRMGVGLAGLALVACSQETDMTSDNPAATTAAVNTHGALITRAQGLEAPRAEQRPVTIEQVGFTRVDEYQWIKDDNWQQVMREPEVLDSDVRELLDAENAYLDNVMAPTEALQERIFQEIRGRIKEDDSSVPERDGDFAYYTRYREGGQYPVFARRPVNPETGEPMGEEEVLVDGDAEAADFDYLDFSDMEHSPDHRYVAFGVDVRGSEYYEIRVKDVATGAIVATLTDESSGDFTWANDSATLYWVWRDDNGRSKRVYRQPANGGPSELVYEEPDDGFFVSVGLSDNNNHIIINAGGHTSNEMRLIDANDPAAEPVLIAAREDDVEYYLTEASDRFYFRTNIDGAVDYKIMSAPLDNPGRENWEDFVPHRPGTLINGVIGFADWQVRVERENALPRIVVHEYATGEEYNIDFDEEAYSLGASAGYEFATDILRFSYESPSTPEETYDFNLRSQERTLLKRQEVPSGHNPEDYVVRRIMAPGHDGAQIPVTILYHRDTPIDGSAPLMLYGYGSYGITIPAAFRVTPLSLVDRGMVYATAHIRGGMANGYQWYLDGKLEQKINTFRDFVSAGEALSELGYTSRGNIVAYGGSAGGLLVGAAINLQPDLFAGAIAAVPFVDVINTMSDPELPLTPPEWPEWGNPIESAEDYQTMIEYSPYDQIQEMAYPHVLATGGLTDPRVTYWEPTKFVARLRDRRTDDGLTLLKMNMGAGHGGASGRFDSLRETALNWAFALMVVGLADDEVDAIAAE</sequence>
<dbReference type="InterPro" id="IPR023302">
    <property type="entry name" value="Pept_S9A_N"/>
</dbReference>
<dbReference type="AlphaFoldDB" id="A0A495D133"/>
<dbReference type="PANTHER" id="PTHR11757">
    <property type="entry name" value="PROTEASE FAMILY S9A OLIGOPEPTIDASE"/>
    <property type="match status" value="1"/>
</dbReference>
<dbReference type="InterPro" id="IPR002471">
    <property type="entry name" value="Pept_S9_AS"/>
</dbReference>
<dbReference type="SUPFAM" id="SSF50993">
    <property type="entry name" value="Peptidase/esterase 'gauge' domain"/>
    <property type="match status" value="1"/>
</dbReference>
<evidence type="ECO:0000259" key="7">
    <source>
        <dbReference type="Pfam" id="PF02897"/>
    </source>
</evidence>
<comment type="caution">
    <text evidence="8">The sequence shown here is derived from an EMBL/GenBank/DDBJ whole genome shotgun (WGS) entry which is preliminary data.</text>
</comment>
<dbReference type="PROSITE" id="PS00708">
    <property type="entry name" value="PRO_ENDOPEP_SER"/>
    <property type="match status" value="1"/>
</dbReference>
<dbReference type="Gene3D" id="2.130.10.120">
    <property type="entry name" value="Prolyl oligopeptidase, N-terminal domain"/>
    <property type="match status" value="1"/>
</dbReference>
<dbReference type="InterPro" id="IPR051543">
    <property type="entry name" value="Serine_Peptidase_S9A"/>
</dbReference>
<evidence type="ECO:0000313" key="8">
    <source>
        <dbReference type="EMBL" id="RKQ95196.1"/>
    </source>
</evidence>
<dbReference type="PROSITE" id="PS51257">
    <property type="entry name" value="PROKAR_LIPOPROTEIN"/>
    <property type="match status" value="1"/>
</dbReference>
<dbReference type="SUPFAM" id="SSF53474">
    <property type="entry name" value="alpha/beta-Hydrolases"/>
    <property type="match status" value="1"/>
</dbReference>